<dbReference type="InterPro" id="IPR023393">
    <property type="entry name" value="START-like_dom_sf"/>
</dbReference>
<evidence type="ECO:0000256" key="1">
    <source>
        <dbReference type="ARBA" id="ARBA00006817"/>
    </source>
</evidence>
<organism evidence="3 4">
    <name type="scientific">Pseudochryseolinea flava</name>
    <dbReference type="NCBI Taxonomy" id="2059302"/>
    <lineage>
        <taxon>Bacteria</taxon>
        <taxon>Pseudomonadati</taxon>
        <taxon>Bacteroidota</taxon>
        <taxon>Cytophagia</taxon>
        <taxon>Cytophagales</taxon>
        <taxon>Fulvivirgaceae</taxon>
        <taxon>Pseudochryseolinea</taxon>
    </lineage>
</organism>
<proteinExistence type="inferred from homology"/>
<sequence length="151" mass="17039">MSHSLIVKNTIRINAPTSRVWEVLTKPEETKKYMFGCEALSDWKIGSPLIWKGVFDGKELVAVTGKVVEIDPQNFLAYTTFDPNMGWEDVPENYTTVTYSLVPENGGTLFTVTQGDFANIIDGERRYKDVYNNGDGWNPILVEIKKVAETN</sequence>
<keyword evidence="4" id="KW-1185">Reference proteome</keyword>
<comment type="caution">
    <text evidence="3">The sequence shown here is derived from an EMBL/GenBank/DDBJ whole genome shotgun (WGS) entry which is preliminary data.</text>
</comment>
<gene>
    <name evidence="3" type="ORF">DQQ10_20630</name>
</gene>
<evidence type="ECO:0000313" key="3">
    <source>
        <dbReference type="EMBL" id="RAV99005.1"/>
    </source>
</evidence>
<dbReference type="OrthoDB" id="2355173at2"/>
<dbReference type="InterPro" id="IPR013538">
    <property type="entry name" value="ASHA1/2-like_C"/>
</dbReference>
<evidence type="ECO:0000259" key="2">
    <source>
        <dbReference type="Pfam" id="PF08327"/>
    </source>
</evidence>
<protein>
    <recommendedName>
        <fullName evidence="2">Activator of Hsp90 ATPase homologue 1/2-like C-terminal domain-containing protein</fullName>
    </recommendedName>
</protein>
<name>A0A364XYD0_9BACT</name>
<evidence type="ECO:0000313" key="4">
    <source>
        <dbReference type="Proteomes" id="UP000251889"/>
    </source>
</evidence>
<dbReference type="Gene3D" id="3.30.530.20">
    <property type="match status" value="1"/>
</dbReference>
<dbReference type="RefSeq" id="WP_112748818.1">
    <property type="nucleotide sequence ID" value="NZ_QMFY01000013.1"/>
</dbReference>
<dbReference type="Pfam" id="PF08327">
    <property type="entry name" value="AHSA1"/>
    <property type="match status" value="1"/>
</dbReference>
<dbReference type="SUPFAM" id="SSF55961">
    <property type="entry name" value="Bet v1-like"/>
    <property type="match status" value="1"/>
</dbReference>
<dbReference type="Proteomes" id="UP000251889">
    <property type="component" value="Unassembled WGS sequence"/>
</dbReference>
<dbReference type="EMBL" id="QMFY01000013">
    <property type="protein sequence ID" value="RAV99005.1"/>
    <property type="molecule type" value="Genomic_DNA"/>
</dbReference>
<accession>A0A364XYD0</accession>
<feature type="domain" description="Activator of Hsp90 ATPase homologue 1/2-like C-terminal" evidence="2">
    <location>
        <begin position="14"/>
        <end position="148"/>
    </location>
</feature>
<dbReference type="AlphaFoldDB" id="A0A364XYD0"/>
<reference evidence="3 4" key="1">
    <citation type="submission" date="2018-06" db="EMBL/GenBank/DDBJ databases">
        <title>Chryseolinea flavus sp. nov., a member of the phylum Bacteroidetes isolated from soil.</title>
        <authorList>
            <person name="Li Y."/>
            <person name="Wang J."/>
        </authorList>
    </citation>
    <scope>NUCLEOTIDE SEQUENCE [LARGE SCALE GENOMIC DNA]</scope>
    <source>
        <strain evidence="3 4">SDU1-6</strain>
    </source>
</reference>
<comment type="similarity">
    <text evidence="1">Belongs to the AHA1 family.</text>
</comment>